<gene>
    <name evidence="4" type="ORF">AR1Y2_1492</name>
</gene>
<dbReference type="InterPro" id="IPR003343">
    <property type="entry name" value="Big_2"/>
</dbReference>
<dbReference type="SUPFAM" id="SSF52058">
    <property type="entry name" value="L domain-like"/>
    <property type="match status" value="1"/>
</dbReference>
<dbReference type="OrthoDB" id="1993812at2"/>
<dbReference type="KEGG" id="arf:AR1Y2_1492"/>
<evidence type="ECO:0000313" key="5">
    <source>
        <dbReference type="Proteomes" id="UP000298653"/>
    </source>
</evidence>
<dbReference type="Gene3D" id="2.60.40.1080">
    <property type="match status" value="1"/>
</dbReference>
<feature type="domain" description="BIG2" evidence="3">
    <location>
        <begin position="426"/>
        <end position="507"/>
    </location>
</feature>
<dbReference type="InterPro" id="IPR013783">
    <property type="entry name" value="Ig-like_fold"/>
</dbReference>
<keyword evidence="2" id="KW-0732">Signal</keyword>
<dbReference type="SUPFAM" id="SSF49373">
    <property type="entry name" value="Invasin/intimin cell-adhesion fragments"/>
    <property type="match status" value="1"/>
</dbReference>
<dbReference type="InterPro" id="IPR032675">
    <property type="entry name" value="LRR_dom_sf"/>
</dbReference>
<dbReference type="SMART" id="SM00635">
    <property type="entry name" value="BID_2"/>
    <property type="match status" value="1"/>
</dbReference>
<feature type="chain" id="PRO_5020524721" evidence="2">
    <location>
        <begin position="26"/>
        <end position="802"/>
    </location>
</feature>
<dbReference type="Pfam" id="PF02368">
    <property type="entry name" value="Big_2"/>
    <property type="match status" value="1"/>
</dbReference>
<dbReference type="Pfam" id="PF13306">
    <property type="entry name" value="LRR_5"/>
    <property type="match status" value="3"/>
</dbReference>
<dbReference type="Gene3D" id="3.80.10.10">
    <property type="entry name" value="Ribonuclease Inhibitor"/>
    <property type="match status" value="3"/>
</dbReference>
<name>A0A4P8IBV4_9FIRM</name>
<dbReference type="InterPro" id="IPR008964">
    <property type="entry name" value="Invasin/intimin_cell_adhesion"/>
</dbReference>
<dbReference type="Gene3D" id="2.60.40.10">
    <property type="entry name" value="Immunoglobulins"/>
    <property type="match status" value="1"/>
</dbReference>
<dbReference type="Proteomes" id="UP000298653">
    <property type="component" value="Chromosome"/>
</dbReference>
<dbReference type="AlphaFoldDB" id="A0A4P8IBV4"/>
<feature type="compositionally biased region" description="Low complexity" evidence="1">
    <location>
        <begin position="617"/>
        <end position="634"/>
    </location>
</feature>
<accession>A0A4P8IBV4</accession>
<evidence type="ECO:0000256" key="1">
    <source>
        <dbReference type="SAM" id="MobiDB-lite"/>
    </source>
</evidence>
<dbReference type="RefSeq" id="WP_022261454.1">
    <property type="nucleotide sequence ID" value="NZ_CP040058.1"/>
</dbReference>
<feature type="signal peptide" evidence="2">
    <location>
        <begin position="1"/>
        <end position="25"/>
    </location>
</feature>
<protein>
    <submittedName>
        <fullName evidence="4">Cell surface protein</fullName>
    </submittedName>
</protein>
<sequence length="802" mass="89756">MKRLGVYMLVLCMFFSVLVPVQVKANNNDRITVNGYRYEILNDHEVKLWDYFSGAAEHGDVTNPDIPSEITCDNKKYKVVEFYDSGNVNLRKLILPEGIRSITLNEFKSFKNLEELHLPSTLESINTGFCSSMANLKKIVFAGQEGDYENNFYQLKDGVLIDKKNKELLCYPAASPKRTDYTVPDGIKTVVSGCFANVKNLENIMMSSTVKEVYGGALTSANIKSIDFNNVESFGVSSLFRSECFDKCKKLETVKMGSKMKTGGSPFYENDSLKRIEVAQGNPYFHTEDGVLFGRTDGGKTLICYPAGKTEDEYVIPEDTQVLMSYSFSMCNLKKLVVPKGVSKITGAFNYGDAGESKNPIEIDFLGDTLPQMGKWNFQDLYNGSKLLFKNQNLVDQFNQGNKENQYIYAQDQTKQVSVSVLPKVTAESITLNQHKISAVMDYPREKVWHLIARVNPSLSTDTVKFVSSNPSIVTVDDFGVVKAGKKLGSATITATAGTKQDTCTVIVKGNMNHTNGESNDIIISAQEKGGETGKPVEAWLYVYYDRELLVEGKDYTVSYRNNIGGKNGTCKELSREKVNGGYCIKGMATVIITGIGNFTGKAEQQYEISWWEYTSGGQTPQPTPSTTEQTKPTVSTKRKITYVSNPTNATYTGKNIVKSLSVKAGKTKLKLNRDYTVSYSRNKSCGKAKMAIRGKGNYTGNYIRYFKIYPKKAKIKKLKAGKKKVTVYISKSPGGVSGYQVRYSSYKNFKKSKYKTSRKTSYTIKGLKRKKNCYVKVRAYKIIDGRKYYGSYSSYKKIKVR</sequence>
<evidence type="ECO:0000256" key="2">
    <source>
        <dbReference type="SAM" id="SignalP"/>
    </source>
</evidence>
<keyword evidence="5" id="KW-1185">Reference proteome</keyword>
<proteinExistence type="predicted"/>
<organism evidence="4 5">
    <name type="scientific">Anaerostipes rhamnosivorans</name>
    <dbReference type="NCBI Taxonomy" id="1229621"/>
    <lineage>
        <taxon>Bacteria</taxon>
        <taxon>Bacillati</taxon>
        <taxon>Bacillota</taxon>
        <taxon>Clostridia</taxon>
        <taxon>Lachnospirales</taxon>
        <taxon>Lachnospiraceae</taxon>
        <taxon>Anaerostipes</taxon>
    </lineage>
</organism>
<dbReference type="EMBL" id="CP040058">
    <property type="protein sequence ID" value="QCP34946.1"/>
    <property type="molecule type" value="Genomic_DNA"/>
</dbReference>
<evidence type="ECO:0000313" key="4">
    <source>
        <dbReference type="EMBL" id="QCP34946.1"/>
    </source>
</evidence>
<feature type="region of interest" description="Disordered" evidence="1">
    <location>
        <begin position="617"/>
        <end position="637"/>
    </location>
</feature>
<evidence type="ECO:0000259" key="3">
    <source>
        <dbReference type="SMART" id="SM00635"/>
    </source>
</evidence>
<reference evidence="4 5" key="1">
    <citation type="submission" date="2019-05" db="EMBL/GenBank/DDBJ databases">
        <title>Complete genome sequencing of Anaerostipes rhamnosivorans.</title>
        <authorList>
            <person name="Bui T.P.N."/>
            <person name="de Vos W.M."/>
        </authorList>
    </citation>
    <scope>NUCLEOTIDE SEQUENCE [LARGE SCALE GENOMIC DNA]</scope>
    <source>
        <strain evidence="4 5">1y2</strain>
    </source>
</reference>
<dbReference type="InterPro" id="IPR026906">
    <property type="entry name" value="LRR_5"/>
</dbReference>